<dbReference type="PRINTS" id="PR00138">
    <property type="entry name" value="MATRIXIN"/>
</dbReference>
<comment type="similarity">
    <text evidence="5">Belongs to the peptidase M10A family.</text>
</comment>
<keyword evidence="10" id="KW-0378">Hydrolase</keyword>
<evidence type="ECO:0000256" key="2">
    <source>
        <dbReference type="ARBA" id="ARBA00001947"/>
    </source>
</evidence>
<dbReference type="InterPro" id="IPR024079">
    <property type="entry name" value="MetalloPept_cat_dom_sf"/>
</dbReference>
<dbReference type="Gene3D" id="2.110.10.10">
    <property type="entry name" value="Hemopexin-like domain"/>
    <property type="match status" value="1"/>
</dbReference>
<dbReference type="Gene3D" id="4.10.1060.10">
    <property type="entry name" value="Zinc finger, RanBP2-type"/>
    <property type="match status" value="1"/>
</dbReference>
<keyword evidence="21" id="KW-0472">Membrane</keyword>
<feature type="compositionally biased region" description="Polar residues" evidence="20">
    <location>
        <begin position="162"/>
        <end position="197"/>
    </location>
</feature>
<dbReference type="PROSITE" id="PS01358">
    <property type="entry name" value="ZF_RANBP2_1"/>
    <property type="match status" value="1"/>
</dbReference>
<evidence type="ECO:0000256" key="8">
    <source>
        <dbReference type="ARBA" id="ARBA00022737"/>
    </source>
</evidence>
<dbReference type="SMART" id="SM00360">
    <property type="entry name" value="RRM"/>
    <property type="match status" value="1"/>
</dbReference>
<evidence type="ECO:0000256" key="20">
    <source>
        <dbReference type="SAM" id="MobiDB-lite"/>
    </source>
</evidence>
<dbReference type="InterPro" id="IPR001818">
    <property type="entry name" value="Pept_M10_metallopeptidase"/>
</dbReference>
<dbReference type="InterPro" id="IPR018487">
    <property type="entry name" value="Hemopexin-like_repeat"/>
</dbReference>
<feature type="non-terminal residue" evidence="24">
    <location>
        <position position="1"/>
    </location>
</feature>
<feature type="compositionally biased region" description="Gly residues" evidence="20">
    <location>
        <begin position="496"/>
        <end position="518"/>
    </location>
</feature>
<name>A0ABS2YY97_POLSE</name>
<dbReference type="Gene3D" id="3.30.70.330">
    <property type="match status" value="1"/>
</dbReference>
<evidence type="ECO:0000256" key="10">
    <source>
        <dbReference type="ARBA" id="ARBA00022801"/>
    </source>
</evidence>
<dbReference type="SUPFAM" id="SSF54928">
    <property type="entry name" value="RNA-binding domain, RBD"/>
    <property type="match status" value="1"/>
</dbReference>
<evidence type="ECO:0000256" key="19">
    <source>
        <dbReference type="PROSITE-ProRule" id="PRU01011"/>
    </source>
</evidence>
<dbReference type="Pfam" id="PF00413">
    <property type="entry name" value="Peptidase_M10"/>
    <property type="match status" value="1"/>
</dbReference>
<evidence type="ECO:0000256" key="16">
    <source>
        <dbReference type="ARBA" id="ARBA00023242"/>
    </source>
</evidence>
<keyword evidence="14" id="KW-0482">Metalloprotease</keyword>
<feature type="compositionally biased region" description="Gly residues" evidence="20">
    <location>
        <begin position="432"/>
        <end position="452"/>
    </location>
</feature>
<keyword evidence="16" id="KW-0539">Nucleus</keyword>
<evidence type="ECO:0000259" key="22">
    <source>
        <dbReference type="PROSITE" id="PS50102"/>
    </source>
</evidence>
<keyword evidence="15" id="KW-0865">Zymogen</keyword>
<evidence type="ECO:0000256" key="14">
    <source>
        <dbReference type="ARBA" id="ARBA00023049"/>
    </source>
</evidence>
<feature type="repeat" description="Hemopexin" evidence="19">
    <location>
        <begin position="929"/>
        <end position="976"/>
    </location>
</feature>
<dbReference type="SMART" id="SM00235">
    <property type="entry name" value="ZnMc"/>
    <property type="match status" value="1"/>
</dbReference>
<comment type="caution">
    <text evidence="24">The sequence shown here is derived from an EMBL/GenBank/DDBJ whole genome shotgun (WGS) entry which is preliminary data.</text>
</comment>
<evidence type="ECO:0000256" key="21">
    <source>
        <dbReference type="SAM" id="Phobius"/>
    </source>
</evidence>
<dbReference type="Pfam" id="PF00076">
    <property type="entry name" value="RRM_1"/>
    <property type="match status" value="1"/>
</dbReference>
<dbReference type="InterPro" id="IPR001876">
    <property type="entry name" value="Znf_RanBP2"/>
</dbReference>
<keyword evidence="21" id="KW-1133">Transmembrane helix</keyword>
<feature type="domain" description="RanBP2-type" evidence="23">
    <location>
        <begin position="456"/>
        <end position="487"/>
    </location>
</feature>
<evidence type="ECO:0000256" key="4">
    <source>
        <dbReference type="ARBA" id="ARBA00008448"/>
    </source>
</evidence>
<comment type="cofactor">
    <cofactor evidence="1">
        <name>Ca(2+)</name>
        <dbReference type="ChEBI" id="CHEBI:29108"/>
    </cofactor>
</comment>
<feature type="region of interest" description="Disordered" evidence="20">
    <location>
        <begin position="492"/>
        <end position="518"/>
    </location>
</feature>
<keyword evidence="9 18" id="KW-0863">Zinc-finger</keyword>
<dbReference type="CDD" id="cd00094">
    <property type="entry name" value="HX"/>
    <property type="match status" value="1"/>
</dbReference>
<evidence type="ECO:0000256" key="6">
    <source>
        <dbReference type="ARBA" id="ARBA00022670"/>
    </source>
</evidence>
<dbReference type="InterPro" id="IPR000504">
    <property type="entry name" value="RRM_dom"/>
</dbReference>
<evidence type="ECO:0000256" key="12">
    <source>
        <dbReference type="ARBA" id="ARBA00022837"/>
    </source>
</evidence>
<feature type="compositionally biased region" description="Low complexity" evidence="20">
    <location>
        <begin position="237"/>
        <end position="262"/>
    </location>
</feature>
<evidence type="ECO:0000256" key="18">
    <source>
        <dbReference type="PROSITE-ProRule" id="PRU00322"/>
    </source>
</evidence>
<feature type="transmembrane region" description="Helical" evidence="21">
    <location>
        <begin position="12"/>
        <end position="33"/>
    </location>
</feature>
<reference evidence="24" key="1">
    <citation type="journal article" date="2021" name="Cell">
        <title>Tracing the genetic footprints of vertebrate landing in non-teleost ray-finned fishes.</title>
        <authorList>
            <person name="Bi X."/>
            <person name="Wang K."/>
            <person name="Yang L."/>
            <person name="Pan H."/>
            <person name="Jiang H."/>
            <person name="Wei Q."/>
            <person name="Fang M."/>
            <person name="Yu H."/>
            <person name="Zhu C."/>
            <person name="Cai Y."/>
            <person name="He Y."/>
            <person name="Gan X."/>
            <person name="Zeng H."/>
            <person name="Yu D."/>
            <person name="Zhu Y."/>
            <person name="Jiang H."/>
            <person name="Qiu Q."/>
            <person name="Yang H."/>
            <person name="Zhang Y.E."/>
            <person name="Wang W."/>
            <person name="Zhu M."/>
            <person name="He S."/>
            <person name="Zhang G."/>
        </authorList>
    </citation>
    <scope>NUCLEOTIDE SEQUENCE</scope>
    <source>
        <strain evidence="24">Bchr_001</strain>
    </source>
</reference>
<gene>
    <name evidence="24" type="primary">Mmp28</name>
    <name evidence="24" type="ORF">GTO92_0001072</name>
</gene>
<dbReference type="Pfam" id="PF00641">
    <property type="entry name" value="Zn_ribbon_RanBP"/>
    <property type="match status" value="1"/>
</dbReference>
<dbReference type="InterPro" id="IPR006026">
    <property type="entry name" value="Peptidase_Metallo"/>
</dbReference>
<dbReference type="PROSITE" id="PS50199">
    <property type="entry name" value="ZF_RANBP2_2"/>
    <property type="match status" value="1"/>
</dbReference>
<proteinExistence type="inferred from homology"/>
<dbReference type="InterPro" id="IPR036443">
    <property type="entry name" value="Znf_RanBP2_sf"/>
</dbReference>
<dbReference type="SUPFAM" id="SSF90209">
    <property type="entry name" value="Ran binding protein zinc finger-like"/>
    <property type="match status" value="1"/>
</dbReference>
<feature type="region of interest" description="Disordered" evidence="20">
    <location>
        <begin position="161"/>
        <end position="337"/>
    </location>
</feature>
<evidence type="ECO:0000313" key="25">
    <source>
        <dbReference type="Proteomes" id="UP001166052"/>
    </source>
</evidence>
<feature type="non-terminal residue" evidence="24">
    <location>
        <position position="989"/>
    </location>
</feature>
<keyword evidence="6" id="KW-0645">Protease</keyword>
<protein>
    <submittedName>
        <fullName evidence="24">MMP28 protein</fullName>
    </submittedName>
</protein>
<comment type="similarity">
    <text evidence="4">Belongs to the RRM TET family.</text>
</comment>
<dbReference type="PROSITE" id="PS50102">
    <property type="entry name" value="RRM"/>
    <property type="match status" value="1"/>
</dbReference>
<evidence type="ECO:0000256" key="11">
    <source>
        <dbReference type="ARBA" id="ARBA00022833"/>
    </source>
</evidence>
<dbReference type="InterPro" id="IPR021190">
    <property type="entry name" value="Pept_M10A"/>
</dbReference>
<dbReference type="PANTHER" id="PTHR23238">
    <property type="entry name" value="RNA BINDING PROTEIN"/>
    <property type="match status" value="1"/>
</dbReference>
<keyword evidence="25" id="KW-1185">Reference proteome</keyword>
<feature type="region of interest" description="Disordered" evidence="20">
    <location>
        <begin position="429"/>
        <end position="452"/>
    </location>
</feature>
<dbReference type="InterPro" id="IPR036375">
    <property type="entry name" value="Hemopexin-like_dom_sf"/>
</dbReference>
<feature type="compositionally biased region" description="Basic and acidic residues" evidence="20">
    <location>
        <begin position="265"/>
        <end position="301"/>
    </location>
</feature>
<dbReference type="Proteomes" id="UP001166052">
    <property type="component" value="Unassembled WGS sequence"/>
</dbReference>
<keyword evidence="12" id="KW-0106">Calcium</keyword>
<evidence type="ECO:0000313" key="24">
    <source>
        <dbReference type="EMBL" id="MBN3291565.1"/>
    </source>
</evidence>
<keyword evidence="11" id="KW-0862">Zinc</keyword>
<evidence type="ECO:0000256" key="5">
    <source>
        <dbReference type="ARBA" id="ARBA00010370"/>
    </source>
</evidence>
<evidence type="ECO:0000256" key="17">
    <source>
        <dbReference type="PROSITE-ProRule" id="PRU00176"/>
    </source>
</evidence>
<organism evidence="24 25">
    <name type="scientific">Polypterus senegalus</name>
    <name type="common">Senegal bichir</name>
    <dbReference type="NCBI Taxonomy" id="55291"/>
    <lineage>
        <taxon>Eukaryota</taxon>
        <taxon>Metazoa</taxon>
        <taxon>Chordata</taxon>
        <taxon>Craniata</taxon>
        <taxon>Vertebrata</taxon>
        <taxon>Euteleostomi</taxon>
        <taxon>Actinopterygii</taxon>
        <taxon>Polypteriformes</taxon>
        <taxon>Polypteridae</taxon>
        <taxon>Polypterus</taxon>
    </lineage>
</organism>
<dbReference type="CDD" id="cd12535">
    <property type="entry name" value="RRM_FUS_TAF15"/>
    <property type="match status" value="1"/>
</dbReference>
<keyword evidence="8" id="KW-0677">Repeat</keyword>
<keyword evidence="7" id="KW-0479">Metal-binding</keyword>
<dbReference type="InterPro" id="IPR012677">
    <property type="entry name" value="Nucleotide-bd_a/b_plait_sf"/>
</dbReference>
<dbReference type="PROSITE" id="PS51642">
    <property type="entry name" value="HEMOPEXIN_2"/>
    <property type="match status" value="3"/>
</dbReference>
<dbReference type="EMBL" id="JAAWVN010013178">
    <property type="protein sequence ID" value="MBN3291565.1"/>
    <property type="molecule type" value="Genomic_DNA"/>
</dbReference>
<accession>A0ABS2YY97</accession>
<dbReference type="Pfam" id="PF00045">
    <property type="entry name" value="Hemopexin"/>
    <property type="match status" value="4"/>
</dbReference>
<evidence type="ECO:0000259" key="23">
    <source>
        <dbReference type="PROSITE" id="PS50199"/>
    </source>
</evidence>
<dbReference type="SMART" id="SM00547">
    <property type="entry name" value="ZnF_RBZ"/>
    <property type="match status" value="1"/>
</dbReference>
<keyword evidence="21" id="KW-0812">Transmembrane</keyword>
<comment type="subcellular location">
    <subcellularLocation>
        <location evidence="3">Nucleus</location>
    </subcellularLocation>
</comment>
<feature type="domain" description="RRM" evidence="22">
    <location>
        <begin position="339"/>
        <end position="425"/>
    </location>
</feature>
<evidence type="ECO:0000256" key="13">
    <source>
        <dbReference type="ARBA" id="ARBA00022884"/>
    </source>
</evidence>
<dbReference type="SUPFAM" id="SSF50923">
    <property type="entry name" value="Hemopexin-like domain"/>
    <property type="match status" value="1"/>
</dbReference>
<feature type="repeat" description="Hemopexin" evidence="19">
    <location>
        <begin position="836"/>
        <end position="882"/>
    </location>
</feature>
<dbReference type="InterPro" id="IPR035979">
    <property type="entry name" value="RBD_domain_sf"/>
</dbReference>
<keyword evidence="13 17" id="KW-0694">RNA-binding</keyword>
<dbReference type="SUPFAM" id="SSF55486">
    <property type="entry name" value="Metalloproteases ('zincins'), catalytic domain"/>
    <property type="match status" value="1"/>
</dbReference>
<evidence type="ECO:0000256" key="7">
    <source>
        <dbReference type="ARBA" id="ARBA00022723"/>
    </source>
</evidence>
<dbReference type="Gene3D" id="3.40.390.10">
    <property type="entry name" value="Collagenase (Catalytic Domain)"/>
    <property type="match status" value="1"/>
</dbReference>
<evidence type="ECO:0000256" key="9">
    <source>
        <dbReference type="ARBA" id="ARBA00022771"/>
    </source>
</evidence>
<evidence type="ECO:0000256" key="15">
    <source>
        <dbReference type="ARBA" id="ARBA00023145"/>
    </source>
</evidence>
<sequence>MKSFIHQLEITSATLATLLLCAGVFVTTALFGVSPEILSLQPDGLAHLKDFSEAKASLLDKKMPFRFLRKWEKIGYVPASLSERRSMQQKRINPRPGLYPTQAYAPVQNNPVPHRTDPYFQAHGGWVNSASHHFAESWQMPLHGRDPRQLYESRHGQIGADYNQSAEGSSGYGQSYTEYGSNYSQSQPAESCNQSSRGYPPGNYGNQGGYGQRSQEAHGNYEQRSTNSRGYGANSHPQYGQQSSYGQGPYSQPSGPSQQGSYNHPDSEGHDNHGMSRYGHDSGSDGQRARDRGEFDRDRRGPPPGMGGGDRGGFKNYGEPRDYQQQSEPAAEQDNSDNNTIFVQGLGEDISSEEVGDFFKQIGIIKVNKKTGKPMINLYTDKATGRLKGEATVSFDDPPSAKAAIDWFDGKDFNGKIIKVSFATRRPEFMQRGGGRGRGGSRGGFGGRGSFGGEPKNGDWICPNASCGNMNFARRSECNQCRTAKPEDAFGDRQKGFGGDRGGFRGRGNFRGGRGGDRGGYGGKMGARIANLLLLLAAVFIVACASATVTKDQGSDRTKIEGFLEKYGYLEHEKTLSHDLPEIRDAIRKRAYTKILKRHYTECPVHAPFPGHCCRFPPTGRLHWHTYKQNADEILGPRVWPSLCGLKNLQGVLFPAVSASKGPKCGALAHAFFPRRGEAHFDITERWTLNSLKGRNLFIVTAHEIGHTLGLEHSPVKNALMSPYYKKLGKDFVLSWDDIMAVQQMYGKPSNGSPVQLSGRMFASFLDSVYNNDLQSSEIEQSAEDLAPYCQTFFDAITMDMNHTVYIFKDSLYWSVSPEGDVSSPQYLQKRWPGLPPAIEAVSVSNTDGKIYFFKGGRCWRFDGGNLDEQFPQKNGIIGLPRHPDSAFYFQPLGHMVVLKGPRYFVFNEEALRVEPYYPRGLADWKGVPINTNGVLTRPDGLLYFFKDDRFWKFDPVKLKVISTGQWAQELGWTGCKMQREEVSSNTIN</sequence>
<dbReference type="SMART" id="SM00120">
    <property type="entry name" value="HX"/>
    <property type="match status" value="4"/>
</dbReference>
<feature type="repeat" description="Hemopexin" evidence="19">
    <location>
        <begin position="791"/>
        <end position="835"/>
    </location>
</feature>
<comment type="cofactor">
    <cofactor evidence="2">
        <name>Zn(2+)</name>
        <dbReference type="ChEBI" id="CHEBI:29105"/>
    </cofactor>
</comment>
<evidence type="ECO:0000256" key="1">
    <source>
        <dbReference type="ARBA" id="ARBA00001913"/>
    </source>
</evidence>
<evidence type="ECO:0000256" key="3">
    <source>
        <dbReference type="ARBA" id="ARBA00004123"/>
    </source>
</evidence>
<dbReference type="InterPro" id="IPR034870">
    <property type="entry name" value="TET_fam"/>
</dbReference>
<dbReference type="InterPro" id="IPR000585">
    <property type="entry name" value="Hemopexin-like_dom"/>
</dbReference>